<feature type="transmembrane region" description="Helical" evidence="1">
    <location>
        <begin position="158"/>
        <end position="181"/>
    </location>
</feature>
<feature type="transmembrane region" description="Helical" evidence="1">
    <location>
        <begin position="209"/>
        <end position="234"/>
    </location>
</feature>
<evidence type="ECO:0000313" key="2">
    <source>
        <dbReference type="EMBL" id="GAN35569.1"/>
    </source>
</evidence>
<reference evidence="3" key="1">
    <citation type="submission" date="2014-05" db="EMBL/GenBank/DDBJ databases">
        <title>Whole genome sequencing of Lactobacillus casei NRIC0644.</title>
        <authorList>
            <person name="Atarashi H."/>
            <person name="Yoshida Y."/>
            <person name="Fujimura S."/>
            <person name="Tanaka N."/>
            <person name="Shiwa Y."/>
            <person name="Yoshikawa H."/>
            <person name="Okada S."/>
            <person name="Nakagawa J."/>
        </authorList>
    </citation>
    <scope>NUCLEOTIDE SEQUENCE [LARGE SCALE GENOMIC DNA]</scope>
    <source>
        <strain evidence="3">NRIC0644</strain>
    </source>
</reference>
<feature type="transmembrane region" description="Helical" evidence="1">
    <location>
        <begin position="20"/>
        <end position="38"/>
    </location>
</feature>
<dbReference type="EMBL" id="BAYM01000009">
    <property type="protein sequence ID" value="GAN35569.1"/>
    <property type="molecule type" value="Genomic_DNA"/>
</dbReference>
<feature type="transmembrane region" description="Helical" evidence="1">
    <location>
        <begin position="286"/>
        <end position="311"/>
    </location>
</feature>
<gene>
    <name evidence="2" type="ORF">LC0644_0158</name>
</gene>
<comment type="caution">
    <text evidence="2">The sequence shown here is derived from an EMBL/GenBank/DDBJ whole genome shotgun (WGS) entry which is preliminary data.</text>
</comment>
<evidence type="ECO:0000256" key="1">
    <source>
        <dbReference type="SAM" id="Phobius"/>
    </source>
</evidence>
<feature type="transmembrane region" description="Helical" evidence="1">
    <location>
        <begin position="336"/>
        <end position="359"/>
    </location>
</feature>
<evidence type="ECO:0000313" key="3">
    <source>
        <dbReference type="Proteomes" id="UP000032552"/>
    </source>
</evidence>
<keyword evidence="1" id="KW-0812">Transmembrane</keyword>
<dbReference type="Proteomes" id="UP000032552">
    <property type="component" value="Unassembled WGS sequence"/>
</dbReference>
<protein>
    <submittedName>
        <fullName evidence="2">Uncharacterized protein</fullName>
    </submittedName>
</protein>
<proteinExistence type="predicted"/>
<name>A0A0C9PU71_LACPA</name>
<organism evidence="2 3">
    <name type="scientific">Lacticaseibacillus paracasei NRIC 0644</name>
    <dbReference type="NCBI Taxonomy" id="1435038"/>
    <lineage>
        <taxon>Bacteria</taxon>
        <taxon>Bacillati</taxon>
        <taxon>Bacillota</taxon>
        <taxon>Bacilli</taxon>
        <taxon>Lactobacillales</taxon>
        <taxon>Lactobacillaceae</taxon>
        <taxon>Lacticaseibacillus</taxon>
    </lineage>
</organism>
<dbReference type="RefSeq" id="WP_045624686.1">
    <property type="nucleotide sequence ID" value="NZ_BAYM01000009.1"/>
</dbReference>
<dbReference type="AlphaFoldDB" id="A0A0C9PU71"/>
<keyword evidence="1" id="KW-0472">Membrane</keyword>
<feature type="transmembrane region" description="Helical" evidence="1">
    <location>
        <begin position="254"/>
        <end position="279"/>
    </location>
</feature>
<sequence>MGTQFAFDWRQIIHSRKNMAVLGLFMAAFIVAFFALSWTKQLDVTQTSQATANAALANYAEYNLDTLSQAQKPLLANLDAQNSATGVIGLGLQLDEPDTTRNGLLSLRTAQLAMRQHHYKALNTMPLPPLHQLTGDVRSLNVLKSEGRPAATSVSTSASYIVLVLPYLSWITGAAAILLSCDSWVERRRHRTLITARPLTAGLAGSSRLLMLTGFYILTLLAGFALMVATPALTAGLGDFNYPIAVMGTAILPLWQYILLFGGLTILAGIWLISFSMLVNTWITNVYLTTFIVTAAGLLPVMLPQLFHFLWFLPMPYLDSYATLSGTLVDRLNQPLASVVIGTGLLFLWTFVNLFIFGLRVKKEAA</sequence>
<accession>A0A0C9PU71</accession>
<keyword evidence="1" id="KW-1133">Transmembrane helix</keyword>